<feature type="region of interest" description="Disordered" evidence="1">
    <location>
        <begin position="17"/>
        <end position="47"/>
    </location>
</feature>
<accession>A0ABY5B556</accession>
<dbReference type="Proteomes" id="UP001055437">
    <property type="component" value="Chromosome"/>
</dbReference>
<dbReference type="RefSeq" id="WP_162925984.1">
    <property type="nucleotide sequence ID" value="NZ_CABMIZ010000001.1"/>
</dbReference>
<evidence type="ECO:0000313" key="3">
    <source>
        <dbReference type="Proteomes" id="UP001055437"/>
    </source>
</evidence>
<protein>
    <submittedName>
        <fullName evidence="2">Uncharacterized protein</fullName>
    </submittedName>
</protein>
<feature type="compositionally biased region" description="Polar residues" evidence="1">
    <location>
        <begin position="29"/>
        <end position="39"/>
    </location>
</feature>
<sequence>MFDIKNLKNKLKKKKDNLFDYPNAPYSHMPSTPENNSYDNDFWDKDY</sequence>
<name>A0ABY5B556_CLOSE</name>
<reference evidence="2" key="1">
    <citation type="submission" date="2022-06" db="EMBL/GenBank/DDBJ databases">
        <authorList>
            <person name="Holder M.E."/>
            <person name="Ajami N.J."/>
            <person name="Petrosino J.F."/>
        </authorList>
    </citation>
    <scope>NUCLEOTIDE SEQUENCE</scope>
    <source>
        <strain evidence="2">RMA 8861</strain>
    </source>
</reference>
<dbReference type="EMBL" id="CP099799">
    <property type="protein sequence ID" value="USS01727.1"/>
    <property type="molecule type" value="Genomic_DNA"/>
</dbReference>
<dbReference type="GeneID" id="303562191"/>
<organism evidence="2 3">
    <name type="scientific">Clostridium septicum</name>
    <dbReference type="NCBI Taxonomy" id="1504"/>
    <lineage>
        <taxon>Bacteria</taxon>
        <taxon>Bacillati</taxon>
        <taxon>Bacillota</taxon>
        <taxon>Clostridia</taxon>
        <taxon>Eubacteriales</taxon>
        <taxon>Clostridiaceae</taxon>
        <taxon>Clostridium</taxon>
    </lineage>
</organism>
<evidence type="ECO:0000256" key="1">
    <source>
        <dbReference type="SAM" id="MobiDB-lite"/>
    </source>
</evidence>
<keyword evidence="3" id="KW-1185">Reference proteome</keyword>
<evidence type="ECO:0000313" key="2">
    <source>
        <dbReference type="EMBL" id="USS01727.1"/>
    </source>
</evidence>
<proteinExistence type="predicted"/>
<gene>
    <name evidence="2" type="ORF">NH397_04645</name>
</gene>